<dbReference type="InterPro" id="IPR015419">
    <property type="entry name" value="CTAG/Pcc1"/>
</dbReference>
<dbReference type="Pfam" id="PF09341">
    <property type="entry name" value="Pcc1"/>
    <property type="match status" value="1"/>
</dbReference>
<evidence type="ECO:0000256" key="1">
    <source>
        <dbReference type="ARBA" id="ARBA00007073"/>
    </source>
</evidence>
<sequence length="89" mass="9928">MKCKCEAEISFEAEPNFGEAIYRCMAQESDDPHKGADIRVKLIRSRRYLCLTVAAGNIVSLRASLNTGLRLIKVIEDMIDLVDRGDING</sequence>
<organism evidence="2 3">
    <name type="scientific">Candidatus Methanolliviera hydrocarbonicum</name>
    <dbReference type="NCBI Taxonomy" id="2491085"/>
    <lineage>
        <taxon>Archaea</taxon>
        <taxon>Methanobacteriati</taxon>
        <taxon>Methanobacteriota</taxon>
        <taxon>Candidatus Methanoliparia</taxon>
        <taxon>Candidatus Methanoliparales</taxon>
        <taxon>Candidatus Methanollivieraceae</taxon>
        <taxon>Candidatus Methanolliviera</taxon>
    </lineage>
</organism>
<dbReference type="NCBIfam" id="NF011470">
    <property type="entry name" value="PRK14887.1"/>
    <property type="match status" value="1"/>
</dbReference>
<gene>
    <name evidence="2" type="ORF">EF807_00125</name>
</gene>
<evidence type="ECO:0008006" key="4">
    <source>
        <dbReference type="Google" id="ProtNLM"/>
    </source>
</evidence>
<reference evidence="2 3" key="1">
    <citation type="journal article" date="2019" name="Nat. Microbiol.">
        <title>Wide diversity of methane and short-chain alkane metabolisms in uncultured archaea.</title>
        <authorList>
            <person name="Borrel G."/>
            <person name="Adam P.S."/>
            <person name="McKay L.J."/>
            <person name="Chen L.X."/>
            <person name="Sierra-Garcia I.N."/>
            <person name="Sieber C.M."/>
            <person name="Letourneur Q."/>
            <person name="Ghozlane A."/>
            <person name="Andersen G.L."/>
            <person name="Li W.J."/>
            <person name="Hallam S.J."/>
            <person name="Muyzer G."/>
            <person name="de Oliveira V.M."/>
            <person name="Inskeep W.P."/>
            <person name="Banfield J.F."/>
            <person name="Gribaldo S."/>
        </authorList>
    </citation>
    <scope>NUCLEOTIDE SEQUENCE [LARGE SCALE GENOMIC DNA]</scope>
    <source>
        <strain evidence="2">NM1b</strain>
    </source>
</reference>
<accession>A0A520KZ68</accession>
<dbReference type="Gene3D" id="3.30.310.50">
    <property type="entry name" value="Alpha-D-phosphohexomutase, C-terminal domain"/>
    <property type="match status" value="1"/>
</dbReference>
<dbReference type="Proteomes" id="UP000320766">
    <property type="component" value="Unassembled WGS sequence"/>
</dbReference>
<evidence type="ECO:0000313" key="3">
    <source>
        <dbReference type="Proteomes" id="UP000320766"/>
    </source>
</evidence>
<dbReference type="EMBL" id="RXIL01000001">
    <property type="protein sequence ID" value="RZN73913.1"/>
    <property type="molecule type" value="Genomic_DNA"/>
</dbReference>
<comment type="similarity">
    <text evidence="1">Belongs to the CTAG/PCC1 family.</text>
</comment>
<dbReference type="AlphaFoldDB" id="A0A520KZ68"/>
<comment type="caution">
    <text evidence="2">The sequence shown here is derived from an EMBL/GenBank/DDBJ whole genome shotgun (WGS) entry which is preliminary data.</text>
</comment>
<proteinExistence type="inferred from homology"/>
<evidence type="ECO:0000313" key="2">
    <source>
        <dbReference type="EMBL" id="RZN73913.1"/>
    </source>
</evidence>
<name>A0A520KZ68_9EURY</name>
<protein>
    <recommendedName>
        <fullName evidence="4">KEOPS complex Pcc1-like subunit</fullName>
    </recommendedName>
</protein>